<sequence>MARQGLRIEQVRLTHPDALRLVADVQAEYAVLYGSPDETPLDPTMFDPPAGRFFVGYDAERPVATGAWRDRPDVHDLGLQRAAEIKRMYVAPEARGRGLSRVVLAHLEETARAAGHDGLVLETGTRQPAAVALYTACGYVPVTAYGHYKDAPESVYLGRRLD</sequence>
<evidence type="ECO:0000313" key="1">
    <source>
        <dbReference type="EMBL" id="MDR6211177.1"/>
    </source>
</evidence>
<reference evidence="1" key="1">
    <citation type="submission" date="2023-08" db="EMBL/GenBank/DDBJ databases">
        <title>Functional and genomic diversity of the sorghum phyllosphere microbiome.</title>
        <authorList>
            <person name="Shade A."/>
        </authorList>
    </citation>
    <scope>NUCLEOTIDE SEQUENCE</scope>
    <source>
        <strain evidence="1">SORGH_AS_0885</strain>
    </source>
</reference>
<protein>
    <submittedName>
        <fullName evidence="1">GNAT superfamily N-acetyltransferase</fullName>
    </submittedName>
</protein>
<proteinExistence type="predicted"/>
<dbReference type="Proteomes" id="UP001261666">
    <property type="component" value="Unassembled WGS sequence"/>
</dbReference>
<organism evidence="1 2">
    <name type="scientific">Nocardioides zeae</name>
    <dbReference type="NCBI Taxonomy" id="1457234"/>
    <lineage>
        <taxon>Bacteria</taxon>
        <taxon>Bacillati</taxon>
        <taxon>Actinomycetota</taxon>
        <taxon>Actinomycetes</taxon>
        <taxon>Propionibacteriales</taxon>
        <taxon>Nocardioidaceae</taxon>
        <taxon>Nocardioides</taxon>
    </lineage>
</organism>
<comment type="caution">
    <text evidence="1">The sequence shown here is derived from an EMBL/GenBank/DDBJ whole genome shotgun (WGS) entry which is preliminary data.</text>
</comment>
<dbReference type="EMBL" id="JAVIZJ010000008">
    <property type="protein sequence ID" value="MDR6211177.1"/>
    <property type="molecule type" value="Genomic_DNA"/>
</dbReference>
<keyword evidence="2" id="KW-1185">Reference proteome</keyword>
<name>A0ACC6IL06_9ACTN</name>
<accession>A0ACC6IL06</accession>
<gene>
    <name evidence="1" type="ORF">QE364_002898</name>
</gene>
<evidence type="ECO:0000313" key="2">
    <source>
        <dbReference type="Proteomes" id="UP001261666"/>
    </source>
</evidence>